<reference evidence="3" key="2">
    <citation type="submission" date="2020-11" db="EMBL/GenBank/DDBJ databases">
        <title>Whole genome sequencing of Colletotrichum sp.</title>
        <authorList>
            <person name="Li H."/>
        </authorList>
    </citation>
    <scope>NUCLEOTIDE SEQUENCE</scope>
    <source>
        <strain evidence="3">CkLH20</strain>
    </source>
</reference>
<protein>
    <submittedName>
        <fullName evidence="3">Uncharacterized protein</fullName>
    </submittedName>
</protein>
<dbReference type="Pfam" id="PF11951">
    <property type="entry name" value="Fungal_trans_2"/>
    <property type="match status" value="1"/>
</dbReference>
<evidence type="ECO:0000313" key="3">
    <source>
        <dbReference type="EMBL" id="KAF9873998.1"/>
    </source>
</evidence>
<proteinExistence type="predicted"/>
<dbReference type="Proteomes" id="UP000781932">
    <property type="component" value="Unassembled WGS sequence"/>
</dbReference>
<sequence>MTIYGSTSTIRNALTSTLLGISAFFLSNDNSAACRTDEALNWRAAANRYRCRTIKLLRDAANNDFHSKSRPKYKDFLATTLSMITMNVISGDTETCGIHLDGAFNLINQARKWKSKYSHKAQSLHRIYFYLRAIFESTAPRLHRASRRFLSSVDTVDVDTDAGSDDQDDVFCQRLLYNQMLGYKSTLDLDLETRISNCERIYGIPHTLLFLLTKVIGLIDKLYDAKEANPTAIIPDHLVDECDDLEKSIMDWPTNACLEQCAAQAISTKSKIIHQHTIAFHNALVIYFAQHVRLVGHRFLLPYVTAVLESMEAIERLKSGTEALAAPLYWPAFIAGSEAFDEGLQARFRCWYEHVEVYRIEALRTGVGVLKEVWETGPSARNRTTSYWREIVERSDVRLMLS</sequence>
<evidence type="ECO:0000313" key="4">
    <source>
        <dbReference type="Proteomes" id="UP000781932"/>
    </source>
</evidence>
<dbReference type="RefSeq" id="XP_038743459.1">
    <property type="nucleotide sequence ID" value="XM_038891085.1"/>
</dbReference>
<dbReference type="PANTHER" id="PTHR37534">
    <property type="entry name" value="TRANSCRIPTIONAL ACTIVATOR PROTEIN UGA3"/>
    <property type="match status" value="1"/>
</dbReference>
<reference evidence="3" key="1">
    <citation type="submission" date="2020-03" db="EMBL/GenBank/DDBJ databases">
        <authorList>
            <person name="He L."/>
        </authorList>
    </citation>
    <scope>NUCLEOTIDE SEQUENCE</scope>
    <source>
        <strain evidence="3">CkLH20</strain>
    </source>
</reference>
<dbReference type="EMBL" id="JAATWM020000028">
    <property type="protein sequence ID" value="KAF9873998.1"/>
    <property type="molecule type" value="Genomic_DNA"/>
</dbReference>
<evidence type="ECO:0000256" key="2">
    <source>
        <dbReference type="ARBA" id="ARBA00023242"/>
    </source>
</evidence>
<accession>A0A9P6HYM2</accession>
<comment type="caution">
    <text evidence="3">The sequence shown here is derived from an EMBL/GenBank/DDBJ whole genome shotgun (WGS) entry which is preliminary data.</text>
</comment>
<name>A0A9P6HYM2_9PEZI</name>
<dbReference type="PANTHER" id="PTHR37534:SF46">
    <property type="entry name" value="ZN(II)2CYS6 TRANSCRIPTION FACTOR (EUROFUNG)"/>
    <property type="match status" value="1"/>
</dbReference>
<dbReference type="GO" id="GO:0005634">
    <property type="term" value="C:nucleus"/>
    <property type="evidence" value="ECO:0007669"/>
    <property type="project" value="UniProtKB-SubCell"/>
</dbReference>
<organism evidence="3 4">
    <name type="scientific">Colletotrichum karsti</name>
    <dbReference type="NCBI Taxonomy" id="1095194"/>
    <lineage>
        <taxon>Eukaryota</taxon>
        <taxon>Fungi</taxon>
        <taxon>Dikarya</taxon>
        <taxon>Ascomycota</taxon>
        <taxon>Pezizomycotina</taxon>
        <taxon>Sordariomycetes</taxon>
        <taxon>Hypocreomycetidae</taxon>
        <taxon>Glomerellales</taxon>
        <taxon>Glomerellaceae</taxon>
        <taxon>Colletotrichum</taxon>
        <taxon>Colletotrichum boninense species complex</taxon>
    </lineage>
</organism>
<gene>
    <name evidence="3" type="ORF">CkaCkLH20_08370</name>
</gene>
<comment type="subcellular location">
    <subcellularLocation>
        <location evidence="1">Nucleus</location>
    </subcellularLocation>
</comment>
<evidence type="ECO:0000256" key="1">
    <source>
        <dbReference type="ARBA" id="ARBA00004123"/>
    </source>
</evidence>
<dbReference type="OrthoDB" id="3477330at2759"/>
<keyword evidence="2" id="KW-0539">Nucleus</keyword>
<dbReference type="InterPro" id="IPR021858">
    <property type="entry name" value="Fun_TF"/>
</dbReference>
<dbReference type="GeneID" id="62164159"/>
<keyword evidence="4" id="KW-1185">Reference proteome</keyword>
<dbReference type="AlphaFoldDB" id="A0A9P6HYM2"/>